<gene>
    <name evidence="1" type="ORF">I4F81_012194</name>
</gene>
<evidence type="ECO:0000313" key="1">
    <source>
        <dbReference type="EMBL" id="KAK1869728.1"/>
    </source>
</evidence>
<reference evidence="1" key="1">
    <citation type="submission" date="2019-11" db="EMBL/GenBank/DDBJ databases">
        <title>Nori genome reveals adaptations in red seaweeds to the harsh intertidal environment.</title>
        <authorList>
            <person name="Wang D."/>
            <person name="Mao Y."/>
        </authorList>
    </citation>
    <scope>NUCLEOTIDE SEQUENCE</scope>
    <source>
        <tissue evidence="1">Gametophyte</tissue>
    </source>
</reference>
<evidence type="ECO:0000313" key="2">
    <source>
        <dbReference type="Proteomes" id="UP000798662"/>
    </source>
</evidence>
<accession>A0ACC3CIN7</accession>
<proteinExistence type="predicted"/>
<protein>
    <submittedName>
        <fullName evidence="1">Uncharacterized protein</fullName>
    </submittedName>
</protein>
<comment type="caution">
    <text evidence="1">The sequence shown here is derived from an EMBL/GenBank/DDBJ whole genome shotgun (WGS) entry which is preliminary data.</text>
</comment>
<dbReference type="EMBL" id="CM020620">
    <property type="protein sequence ID" value="KAK1869728.1"/>
    <property type="molecule type" value="Genomic_DNA"/>
</dbReference>
<name>A0ACC3CIN7_PYRYE</name>
<organism evidence="1 2">
    <name type="scientific">Pyropia yezoensis</name>
    <name type="common">Susabi-nori</name>
    <name type="synonym">Porphyra yezoensis</name>
    <dbReference type="NCBI Taxonomy" id="2788"/>
    <lineage>
        <taxon>Eukaryota</taxon>
        <taxon>Rhodophyta</taxon>
        <taxon>Bangiophyceae</taxon>
        <taxon>Bangiales</taxon>
        <taxon>Bangiaceae</taxon>
        <taxon>Pyropia</taxon>
    </lineage>
</organism>
<keyword evidence="2" id="KW-1185">Reference proteome</keyword>
<dbReference type="Proteomes" id="UP000798662">
    <property type="component" value="Chromosome 3"/>
</dbReference>
<sequence length="585" mass="63008">MFPLLAFLLPSTLSSVRALTPRSPLCPLLPSSSQHFRPSRLVSLRAGRAASIVTMTTSSPAAPAAASGCSLRPLYEAVCERVREISRLEGAMGLLDWDEQTMMPAGSAGARGAQKAALAACVHDKQTEPALGAALDAAEAALAAADGGSDGAALNAYERAVLRDARRSYDLTRRTSRELAGRMAALQAEAHATWVAARKANDWAAFAPMLERLVATAKEAAVTSRPALSDRPYDACLDTFERGMTAARVAEVFNELKPRVKALLDEVAAGTPPDVPSYLDGGPEWEVDRQAALSKAVATAMGFEFDKGRLDVAVHPFTGGPGPTDVRITTRYSTDNPWEGVSGTVHEVGHALYEQGRNPAYEDLPVSLPLSMGVHESQSLLWEFCVGQSQAFHTFLTPLMHKYFPHTADVTPEVLHAARNRVAPGLIRVDADCLSYPGHIFVRFDIESALMDGSLAVADVPRVWAEKMREYVGVEVTDDASGCLQDVHWSGLAFGYFPSYTIGAMMAVQLLGAARADLPDLDAMVERGEFKPLREWLRAKVHSVGSLYASPDELLVAVTGRPLDVDGYVAFLRQKYAPVYGLADQ</sequence>